<dbReference type="Proteomes" id="UP000003085">
    <property type="component" value="Unassembled WGS sequence"/>
</dbReference>
<evidence type="ECO:0000313" key="1">
    <source>
        <dbReference type="EMBL" id="EFF84197.1"/>
    </source>
</evidence>
<accession>D4XKU5</accession>
<proteinExistence type="predicted"/>
<evidence type="ECO:0000313" key="2">
    <source>
        <dbReference type="Proteomes" id="UP000003085"/>
    </source>
</evidence>
<gene>
    <name evidence="1" type="ORF">HMP0015_0337</name>
</gene>
<dbReference type="AlphaFoldDB" id="D4XKU5"/>
<dbReference type="HOGENOM" id="CLU_2949656_0_0_6"/>
<dbReference type="EMBL" id="ADMT01000073">
    <property type="protein sequence ID" value="EFF84197.1"/>
    <property type="molecule type" value="Genomic_DNA"/>
</dbReference>
<comment type="caution">
    <text evidence="1">The sequence shown here is derived from an EMBL/GenBank/DDBJ whole genome shotgun (WGS) entry which is preliminary data.</text>
</comment>
<reference evidence="2" key="1">
    <citation type="submission" date="2010-03" db="EMBL/GenBank/DDBJ databases">
        <title>Complete sequence of Mobiluncus curtisii ATCC 43063.</title>
        <authorList>
            <person name="Muzny D."/>
            <person name="Qin X."/>
            <person name="Deng J."/>
            <person name="Jiang H."/>
            <person name="Liu Y."/>
            <person name="Qu J."/>
            <person name="Song X.-Z."/>
            <person name="Zhang L."/>
            <person name="Thornton R."/>
            <person name="Coyle M."/>
            <person name="Francisco L."/>
            <person name="Jackson L."/>
            <person name="Javaid M."/>
            <person name="Korchina V."/>
            <person name="Kovar C."/>
            <person name="Mata R."/>
            <person name="Mathew T."/>
            <person name="Ngo R."/>
            <person name="Nguyen L."/>
            <person name="Nguyen N."/>
            <person name="Okwuonu G."/>
            <person name="Ongeri F."/>
            <person name="Pham C."/>
            <person name="Simmons D."/>
            <person name="Wilczek-Boney K."/>
            <person name="Hale W."/>
            <person name="Jakkamsetti A."/>
            <person name="Pham P."/>
            <person name="Ruth R."/>
            <person name="San Lucas F."/>
            <person name="Warren J."/>
            <person name="Zhang J."/>
            <person name="Zhao Z."/>
            <person name="Zhou C."/>
            <person name="Zhu D."/>
            <person name="Lee S."/>
            <person name="Bess C."/>
            <person name="Blankenburg K."/>
            <person name="Forbes L."/>
            <person name="Fu Q."/>
            <person name="Gubbala S."/>
            <person name="Hirani K."/>
            <person name="Jayaseelan J.C."/>
            <person name="Lara F."/>
            <person name="Munidasa M."/>
            <person name="Palculict T."/>
            <person name="Patil S."/>
            <person name="Pu L.-L."/>
            <person name="Saada N."/>
            <person name="Tang L."/>
            <person name="Weissenberger G."/>
            <person name="Zhu Y."/>
            <person name="Hemphill L."/>
            <person name="Shang Y."/>
            <person name="Youmans B."/>
            <person name="Ayvaz T."/>
            <person name="Ross M."/>
            <person name="Santibanez J."/>
            <person name="Aqrawi P."/>
            <person name="Gross S."/>
            <person name="Joshi V."/>
            <person name="Fowler G."/>
            <person name="Nazareth L."/>
            <person name="Reid J."/>
            <person name="Worley K."/>
            <person name="Petrosino J."/>
            <person name="Highlander S."/>
            <person name="Gibbs R."/>
            <person name="Gibbs R."/>
        </authorList>
    </citation>
    <scope>NUCLEOTIDE SEQUENCE [LARGE SCALE GENOMIC DNA]</scope>
    <source>
        <strain evidence="2">ATCC 19194</strain>
    </source>
</reference>
<sequence length="59" mass="7067">MLDITSFITFCQIDYAMGFHYFLILKYRCYYIEIFNISHLYSQKNYVLGVAFLTLNHVA</sequence>
<organism evidence="1 2">
    <name type="scientific">Acinetobacter haemolyticus ATCC 19194</name>
    <dbReference type="NCBI Taxonomy" id="707232"/>
    <lineage>
        <taxon>Bacteria</taxon>
        <taxon>Pseudomonadati</taxon>
        <taxon>Pseudomonadota</taxon>
        <taxon>Gammaproteobacteria</taxon>
        <taxon>Moraxellales</taxon>
        <taxon>Moraxellaceae</taxon>
        <taxon>Acinetobacter</taxon>
    </lineage>
</organism>
<name>D4XKU5_ACIHA</name>
<protein>
    <submittedName>
        <fullName evidence="1">Uncharacterized protein</fullName>
    </submittedName>
</protein>